<feature type="transmembrane region" description="Helical" evidence="1">
    <location>
        <begin position="90"/>
        <end position="111"/>
    </location>
</feature>
<dbReference type="OrthoDB" id="5659946at2"/>
<keyword evidence="1" id="KW-1133">Transmembrane helix</keyword>
<organism evidence="2 3">
    <name type="scientific">marine gamma proteobacterium HTCC2143</name>
    <dbReference type="NCBI Taxonomy" id="247633"/>
    <lineage>
        <taxon>Bacteria</taxon>
        <taxon>Pseudomonadati</taxon>
        <taxon>Pseudomonadota</taxon>
        <taxon>Gammaproteobacteria</taxon>
        <taxon>Cellvibrionales</taxon>
        <taxon>Spongiibacteraceae</taxon>
        <taxon>BD1-7 clade</taxon>
    </lineage>
</organism>
<evidence type="ECO:0008006" key="4">
    <source>
        <dbReference type="Google" id="ProtNLM"/>
    </source>
</evidence>
<evidence type="ECO:0000313" key="3">
    <source>
        <dbReference type="Proteomes" id="UP000004931"/>
    </source>
</evidence>
<proteinExistence type="predicted"/>
<feature type="transmembrane region" description="Helical" evidence="1">
    <location>
        <begin position="248"/>
        <end position="273"/>
    </location>
</feature>
<keyword evidence="1" id="KW-0472">Membrane</keyword>
<feature type="transmembrane region" description="Helical" evidence="1">
    <location>
        <begin position="51"/>
        <end position="84"/>
    </location>
</feature>
<accession>A0Y7J1</accession>
<sequence length="282" mass="30138">MRVLAEYVMKGRAQAVIVSMIATGSVLFAWIGAAVIALVTLRQGIKHGSYVLLWAMLPALVLASMGDTTPVMTLLGAMLVAMVLRSSGSWSWALVATVASGVITGLVLLTVGQGYIEELSKLLSETLAQLASQSDQASPLVTEKPTPPQIAGLLGLSNAFTVTLCVILARWWQGILYNPGGFGDEFKGLRLAPQLAVVLLLAGLVLSTLGSDYRLWAVIFAVPFMFAGFALVHGLVAQKNMKGGWLTAFYISWLLLDPVKALLIGAAVVDSWIDIRKRLAER</sequence>
<dbReference type="STRING" id="247633.GP2143_12606"/>
<evidence type="ECO:0000313" key="2">
    <source>
        <dbReference type="EMBL" id="EAW32095.1"/>
    </source>
</evidence>
<name>A0Y7J1_9GAMM</name>
<dbReference type="AlphaFoldDB" id="A0Y7J1"/>
<dbReference type="Proteomes" id="UP000004931">
    <property type="component" value="Unassembled WGS sequence"/>
</dbReference>
<reference evidence="2 3" key="1">
    <citation type="journal article" date="2010" name="J. Bacteriol.">
        <title>Genome sequence of the oligotrophic marine Gammaproteobacterium HTCC2143, isolated from the Oregon Coast.</title>
        <authorList>
            <person name="Oh H.M."/>
            <person name="Kang I."/>
            <person name="Ferriera S."/>
            <person name="Giovannoni S.J."/>
            <person name="Cho J.C."/>
        </authorList>
    </citation>
    <scope>NUCLEOTIDE SEQUENCE [LARGE SCALE GENOMIC DNA]</scope>
    <source>
        <strain evidence="2 3">HTCC2143</strain>
    </source>
</reference>
<feature type="transmembrane region" description="Helical" evidence="1">
    <location>
        <begin position="216"/>
        <end position="236"/>
    </location>
</feature>
<keyword evidence="3" id="KW-1185">Reference proteome</keyword>
<evidence type="ECO:0000256" key="1">
    <source>
        <dbReference type="SAM" id="Phobius"/>
    </source>
</evidence>
<protein>
    <recommendedName>
        <fullName evidence="4">DUF2232 domain-containing protein</fullName>
    </recommendedName>
</protein>
<feature type="transmembrane region" description="Helical" evidence="1">
    <location>
        <begin position="15"/>
        <end position="39"/>
    </location>
</feature>
<dbReference type="EMBL" id="AAVT01000001">
    <property type="protein sequence ID" value="EAW32095.1"/>
    <property type="molecule type" value="Genomic_DNA"/>
</dbReference>
<keyword evidence="1" id="KW-0812">Transmembrane</keyword>
<dbReference type="eggNOG" id="ENOG50329TX">
    <property type="taxonomic scope" value="Bacteria"/>
</dbReference>
<comment type="caution">
    <text evidence="2">The sequence shown here is derived from an EMBL/GenBank/DDBJ whole genome shotgun (WGS) entry which is preliminary data.</text>
</comment>
<feature type="transmembrane region" description="Helical" evidence="1">
    <location>
        <begin position="191"/>
        <end position="209"/>
    </location>
</feature>
<gene>
    <name evidence="2" type="ORF">GP2143_12606</name>
</gene>
<feature type="transmembrane region" description="Helical" evidence="1">
    <location>
        <begin position="150"/>
        <end position="171"/>
    </location>
</feature>